<dbReference type="InterPro" id="IPR054734">
    <property type="entry name" value="PqqF-like_C_4"/>
</dbReference>
<dbReference type="EMBL" id="HBGS01045335">
    <property type="protein sequence ID" value="CAD9457714.1"/>
    <property type="molecule type" value="Transcribed_RNA"/>
</dbReference>
<reference evidence="4" key="1">
    <citation type="submission" date="2021-01" db="EMBL/GenBank/DDBJ databases">
        <authorList>
            <person name="Corre E."/>
            <person name="Pelletier E."/>
            <person name="Niang G."/>
            <person name="Scheremetjew M."/>
            <person name="Finn R."/>
            <person name="Kale V."/>
            <person name="Holt S."/>
            <person name="Cochrane G."/>
            <person name="Meng A."/>
            <person name="Brown T."/>
            <person name="Cohen L."/>
        </authorList>
    </citation>
    <scope>NUCLEOTIDE SEQUENCE</scope>
    <source>
        <strain evidence="4">CCMP1381</strain>
    </source>
</reference>
<evidence type="ECO:0000259" key="3">
    <source>
        <dbReference type="Pfam" id="PF22456"/>
    </source>
</evidence>
<dbReference type="InterPro" id="IPR050626">
    <property type="entry name" value="Peptidase_M16"/>
</dbReference>
<dbReference type="InterPro" id="IPR011249">
    <property type="entry name" value="Metalloenz_LuxS/M16"/>
</dbReference>
<protein>
    <recommendedName>
        <fullName evidence="3">Coenzyme PQQ synthesis protein F-like C-terminal lobe domain-containing protein</fullName>
    </recommendedName>
</protein>
<dbReference type="Pfam" id="PF22456">
    <property type="entry name" value="PqqF-like_C_4"/>
    <property type="match status" value="1"/>
</dbReference>
<sequence>MAEQRVVDLPVGRFLARIAAPSDAEENSAVVTVFMVGQLETNPRDTALLSLLTQVIKEPAFTTLRTREQLGYVVSASTMSFGTGKGSAASTLAIHILSKTHSPPDVEERVKVFLAGFNETILSLTDLDLATHQESLRTKLLEPPKQIAAEFAQWWGEIQYDDRYWDRYDAIASEMTSISRSDLSDFFLKICVNPETRRQLSVHVHCASHPLEEGGKDAGPDTSEAKQTGEAIPGDVSPELIDENWRSWQDRMPLFPAELEYEK</sequence>
<feature type="domain" description="Coenzyme PQQ synthesis protein F-like C-terminal lobe" evidence="3">
    <location>
        <begin position="51"/>
        <end position="155"/>
    </location>
</feature>
<dbReference type="GO" id="GO:0046872">
    <property type="term" value="F:metal ion binding"/>
    <property type="evidence" value="ECO:0007669"/>
    <property type="project" value="UniProtKB-KW"/>
</dbReference>
<evidence type="ECO:0000313" key="4">
    <source>
        <dbReference type="EMBL" id="CAD9457714.1"/>
    </source>
</evidence>
<organism evidence="4">
    <name type="scientific">Octactis speculum</name>
    <dbReference type="NCBI Taxonomy" id="3111310"/>
    <lineage>
        <taxon>Eukaryota</taxon>
        <taxon>Sar</taxon>
        <taxon>Stramenopiles</taxon>
        <taxon>Ochrophyta</taxon>
        <taxon>Dictyochophyceae</taxon>
        <taxon>Dictyochales</taxon>
        <taxon>Dictyochaceae</taxon>
        <taxon>Octactis</taxon>
    </lineage>
</organism>
<proteinExistence type="predicted"/>
<dbReference type="PANTHER" id="PTHR43690:SF18">
    <property type="entry name" value="INSULIN-DEGRADING ENZYME-RELATED"/>
    <property type="match status" value="1"/>
</dbReference>
<dbReference type="PANTHER" id="PTHR43690">
    <property type="entry name" value="NARDILYSIN"/>
    <property type="match status" value="1"/>
</dbReference>
<gene>
    <name evidence="4" type="ORF">DSPE1174_LOCUS23416</name>
</gene>
<dbReference type="SUPFAM" id="SSF63411">
    <property type="entry name" value="LuxS/MPP-like metallohydrolase"/>
    <property type="match status" value="1"/>
</dbReference>
<accession>A0A7S2DL34</accession>
<dbReference type="Gene3D" id="3.30.830.10">
    <property type="entry name" value="Metalloenzyme, LuxS/M16 peptidase-like"/>
    <property type="match status" value="1"/>
</dbReference>
<dbReference type="AlphaFoldDB" id="A0A7S2DL34"/>
<name>A0A7S2DL34_9STRA</name>
<keyword evidence="1" id="KW-0479">Metal-binding</keyword>
<feature type="region of interest" description="Disordered" evidence="2">
    <location>
        <begin position="210"/>
        <end position="240"/>
    </location>
</feature>
<evidence type="ECO:0000256" key="2">
    <source>
        <dbReference type="SAM" id="MobiDB-lite"/>
    </source>
</evidence>
<feature type="compositionally biased region" description="Basic and acidic residues" evidence="2">
    <location>
        <begin position="210"/>
        <end position="219"/>
    </location>
</feature>
<evidence type="ECO:0000256" key="1">
    <source>
        <dbReference type="ARBA" id="ARBA00022723"/>
    </source>
</evidence>